<dbReference type="EMBL" id="JAXCEI010000005">
    <property type="protein sequence ID" value="MFA1540061.1"/>
    <property type="molecule type" value="Genomic_DNA"/>
</dbReference>
<dbReference type="InterPro" id="IPR036259">
    <property type="entry name" value="MFS_trans_sf"/>
</dbReference>
<sequence length="530" mass="53909">MKTTAPEGPGTVHRAVLPAVMLSLATVVSAVASLNTAVPSIARDTHAGLTELSWIIDAYALVFAALLLLGGAIGDRYGRRRALAAGLVVFGAGSAAAALASDPGWLIAMRGVLGVGAALVMPATLSTITSTFPAAQRTKAVGAWAGVAGASAIFGLLVSGGLLEAWSWRSVFWMNVVLAVVALVATLAVVPESADPDAPKLDLTGAAITVAGLGAGVYSIIEAPTEGWGSARTLLGLAASVAILAGFVGWELKRANPLLDPRLFRVRAFSAGALSLTLQFFAFFGFVFIVLQYLQLVKDHSALVGALSLVPMALTMMPFARGVAPRAAAKLGPRRVITAGLLLVSVAMLVFSLLDEDSTYWLLLAGLIPLGAGMGLAMTPATAAITDALPAEKQGVGSAMNDLARELGGALGIAVLGSLLQSAYRANLDPVGLPGPAAEGAKESLAGALRLGPQVAEQARAAFADGVQSAFLTASIVIAATAVAVAALYRTPRREPANSVAEPADQAAKLNALPEGGTGGRGEIRYTRQV</sequence>
<dbReference type="InterPro" id="IPR020846">
    <property type="entry name" value="MFS_dom"/>
</dbReference>
<dbReference type="PANTHER" id="PTHR42718">
    <property type="entry name" value="MAJOR FACILITATOR SUPERFAMILY MULTIDRUG TRANSPORTER MFSC"/>
    <property type="match status" value="1"/>
</dbReference>
<reference evidence="7 8" key="1">
    <citation type="submission" date="2023-11" db="EMBL/GenBank/DDBJ databases">
        <title>Actinomadura monticuli sp. nov., isolated from volcanic ash.</title>
        <authorList>
            <person name="Lee S.D."/>
            <person name="Yang H."/>
            <person name="Kim I.S."/>
        </authorList>
    </citation>
    <scope>NUCLEOTIDE SEQUENCE [LARGE SCALE GENOMIC DNA]</scope>
    <source>
        <strain evidence="7 8">DLS-62</strain>
    </source>
</reference>
<dbReference type="SUPFAM" id="SSF103473">
    <property type="entry name" value="MFS general substrate transporter"/>
    <property type="match status" value="1"/>
</dbReference>
<dbReference type="PROSITE" id="PS50850">
    <property type="entry name" value="MFS"/>
    <property type="match status" value="1"/>
</dbReference>
<dbReference type="PANTHER" id="PTHR42718:SF42">
    <property type="entry name" value="EXPORT PROTEIN"/>
    <property type="match status" value="1"/>
</dbReference>
<evidence type="ECO:0000259" key="6">
    <source>
        <dbReference type="PROSITE" id="PS50850"/>
    </source>
</evidence>
<feature type="transmembrane region" description="Helical" evidence="5">
    <location>
        <begin position="52"/>
        <end position="70"/>
    </location>
</feature>
<feature type="transmembrane region" description="Helical" evidence="5">
    <location>
        <begin position="171"/>
        <end position="191"/>
    </location>
</feature>
<dbReference type="CDD" id="cd17321">
    <property type="entry name" value="MFS_MMR_MDR_like"/>
    <property type="match status" value="1"/>
</dbReference>
<dbReference type="Proteomes" id="UP001569963">
    <property type="component" value="Unassembled WGS sequence"/>
</dbReference>
<comment type="subcellular location">
    <subcellularLocation>
        <location evidence="1">Cell membrane</location>
        <topology evidence="1">Multi-pass membrane protein</topology>
    </subcellularLocation>
</comment>
<keyword evidence="3 5" id="KW-1133">Transmembrane helix</keyword>
<feature type="transmembrane region" description="Helical" evidence="5">
    <location>
        <begin position="470"/>
        <end position="489"/>
    </location>
</feature>
<feature type="transmembrane region" description="Helical" evidence="5">
    <location>
        <begin position="336"/>
        <end position="354"/>
    </location>
</feature>
<keyword evidence="8" id="KW-1185">Reference proteome</keyword>
<dbReference type="Gene3D" id="1.20.1250.20">
    <property type="entry name" value="MFS general substrate transporter like domains"/>
    <property type="match status" value="1"/>
</dbReference>
<evidence type="ECO:0000256" key="4">
    <source>
        <dbReference type="ARBA" id="ARBA00023136"/>
    </source>
</evidence>
<protein>
    <submittedName>
        <fullName evidence="7">MFS transporter</fullName>
    </submittedName>
</protein>
<accession>A0ABV4QBL7</accession>
<evidence type="ECO:0000256" key="3">
    <source>
        <dbReference type="ARBA" id="ARBA00022989"/>
    </source>
</evidence>
<feature type="transmembrane region" description="Helical" evidence="5">
    <location>
        <begin position="12"/>
        <end position="32"/>
    </location>
</feature>
<organism evidence="7 8">
    <name type="scientific">Actinomadura monticuli</name>
    <dbReference type="NCBI Taxonomy" id="3097367"/>
    <lineage>
        <taxon>Bacteria</taxon>
        <taxon>Bacillati</taxon>
        <taxon>Actinomycetota</taxon>
        <taxon>Actinomycetes</taxon>
        <taxon>Streptosporangiales</taxon>
        <taxon>Thermomonosporaceae</taxon>
        <taxon>Actinomadura</taxon>
    </lineage>
</organism>
<evidence type="ECO:0000313" key="8">
    <source>
        <dbReference type="Proteomes" id="UP001569963"/>
    </source>
</evidence>
<feature type="transmembrane region" description="Helical" evidence="5">
    <location>
        <begin position="203"/>
        <end position="221"/>
    </location>
</feature>
<feature type="transmembrane region" description="Helical" evidence="5">
    <location>
        <begin position="82"/>
        <end position="101"/>
    </location>
</feature>
<gene>
    <name evidence="7" type="ORF">SM611_14075</name>
</gene>
<feature type="transmembrane region" description="Helical" evidence="5">
    <location>
        <begin position="140"/>
        <end position="159"/>
    </location>
</feature>
<feature type="domain" description="Major facilitator superfamily (MFS) profile" evidence="6">
    <location>
        <begin position="11"/>
        <end position="493"/>
    </location>
</feature>
<dbReference type="InterPro" id="IPR011701">
    <property type="entry name" value="MFS"/>
</dbReference>
<evidence type="ECO:0000313" key="7">
    <source>
        <dbReference type="EMBL" id="MFA1540061.1"/>
    </source>
</evidence>
<proteinExistence type="predicted"/>
<dbReference type="RefSeq" id="WP_371949962.1">
    <property type="nucleotide sequence ID" value="NZ_JAXCEI010000005.1"/>
</dbReference>
<keyword evidence="2 5" id="KW-0812">Transmembrane</keyword>
<name>A0ABV4QBL7_9ACTN</name>
<evidence type="ECO:0000256" key="5">
    <source>
        <dbReference type="SAM" id="Phobius"/>
    </source>
</evidence>
<keyword evidence="4 5" id="KW-0472">Membrane</keyword>
<dbReference type="Gene3D" id="1.20.1720.10">
    <property type="entry name" value="Multidrug resistance protein D"/>
    <property type="match status" value="1"/>
</dbReference>
<dbReference type="Pfam" id="PF07690">
    <property type="entry name" value="MFS_1"/>
    <property type="match status" value="1"/>
</dbReference>
<evidence type="ECO:0000256" key="2">
    <source>
        <dbReference type="ARBA" id="ARBA00022692"/>
    </source>
</evidence>
<comment type="caution">
    <text evidence="7">The sequence shown here is derived from an EMBL/GenBank/DDBJ whole genome shotgun (WGS) entry which is preliminary data.</text>
</comment>
<feature type="transmembrane region" description="Helical" evidence="5">
    <location>
        <begin position="300"/>
        <end position="324"/>
    </location>
</feature>
<feature type="transmembrane region" description="Helical" evidence="5">
    <location>
        <begin position="360"/>
        <end position="386"/>
    </location>
</feature>
<feature type="transmembrane region" description="Helical" evidence="5">
    <location>
        <begin position="273"/>
        <end position="294"/>
    </location>
</feature>
<evidence type="ECO:0000256" key="1">
    <source>
        <dbReference type="ARBA" id="ARBA00004651"/>
    </source>
</evidence>
<feature type="transmembrane region" description="Helical" evidence="5">
    <location>
        <begin position="233"/>
        <end position="252"/>
    </location>
</feature>